<dbReference type="EMBL" id="JMCB01000031">
    <property type="protein sequence ID" value="KFE60118.1"/>
    <property type="molecule type" value="Genomic_DNA"/>
</dbReference>
<protein>
    <submittedName>
        <fullName evidence="1">Uncharacterized protein</fullName>
    </submittedName>
</protein>
<dbReference type="Gene3D" id="2.30.130.30">
    <property type="entry name" value="Hypothetical protein"/>
    <property type="match status" value="1"/>
</dbReference>
<comment type="caution">
    <text evidence="1">The sequence shown here is derived from an EMBL/GenBank/DDBJ whole genome shotgun (WGS) entry which is preliminary data.</text>
</comment>
<proteinExistence type="predicted"/>
<organism evidence="1 2">
    <name type="scientific">Hyalangium minutum</name>
    <dbReference type="NCBI Taxonomy" id="394096"/>
    <lineage>
        <taxon>Bacteria</taxon>
        <taxon>Pseudomonadati</taxon>
        <taxon>Myxococcota</taxon>
        <taxon>Myxococcia</taxon>
        <taxon>Myxococcales</taxon>
        <taxon>Cystobacterineae</taxon>
        <taxon>Archangiaceae</taxon>
        <taxon>Hyalangium</taxon>
    </lineage>
</organism>
<accession>A0A085VXF5</accession>
<evidence type="ECO:0000313" key="2">
    <source>
        <dbReference type="Proteomes" id="UP000028725"/>
    </source>
</evidence>
<name>A0A085VXF5_9BACT</name>
<keyword evidence="2" id="KW-1185">Reference proteome</keyword>
<evidence type="ECO:0000313" key="1">
    <source>
        <dbReference type="EMBL" id="KFE60118.1"/>
    </source>
</evidence>
<dbReference type="Proteomes" id="UP000028725">
    <property type="component" value="Unassembled WGS sequence"/>
</dbReference>
<gene>
    <name evidence="1" type="ORF">DB31_5989</name>
</gene>
<dbReference type="AlphaFoldDB" id="A0A085VXF5"/>
<sequence length="273" mass="29033">MVDLLRSATVLQALTLKQPWASAVAELGKDVENRGWEPPAHAVGKLLAIHAGQDYDTQGAYSIVDVLGLRVPGPRTCVKGAVVAVAVLARAVHNSPSRWAVPGQVHWVLEGTVRLARPVQSKGALGLWNLTPGRLEEVRRQVLEAEHLSAALREASPTEGPPTGHQRALAEAVAATRPSHRAWAKGSARGAGGAVSTGTVHVRRSEPQRFCEKCGLSRPGGSGPHAPRLMRDDIPGWPVCVHGRRYLADCQWQPAGPRECCAASAVNAPEVLP</sequence>
<dbReference type="STRING" id="394096.DB31_5989"/>
<dbReference type="SUPFAM" id="SSF88697">
    <property type="entry name" value="PUA domain-like"/>
    <property type="match status" value="1"/>
</dbReference>
<reference evidence="1 2" key="1">
    <citation type="submission" date="2014-04" db="EMBL/GenBank/DDBJ databases">
        <title>Genome assembly of Hyalangium minutum DSM 14724.</title>
        <authorList>
            <person name="Sharma G."/>
            <person name="Subramanian S."/>
        </authorList>
    </citation>
    <scope>NUCLEOTIDE SEQUENCE [LARGE SCALE GENOMIC DNA]</scope>
    <source>
        <strain evidence="1 2">DSM 14724</strain>
    </source>
</reference>
<dbReference type="InterPro" id="IPR015947">
    <property type="entry name" value="PUA-like_sf"/>
</dbReference>